<protein>
    <submittedName>
        <fullName evidence="2">GK22000</fullName>
    </submittedName>
</protein>
<evidence type="ECO:0000256" key="1">
    <source>
        <dbReference type="SAM" id="MobiDB-lite"/>
    </source>
</evidence>
<dbReference type="InterPro" id="IPR036116">
    <property type="entry name" value="FN3_sf"/>
</dbReference>
<dbReference type="Proteomes" id="UP000007798">
    <property type="component" value="Unassembled WGS sequence"/>
</dbReference>
<keyword evidence="3" id="KW-1185">Reference proteome</keyword>
<dbReference type="PhylomeDB" id="B4MR51"/>
<dbReference type="EMBL" id="CH963849">
    <property type="protein sequence ID" value="EDW74590.1"/>
    <property type="molecule type" value="Genomic_DNA"/>
</dbReference>
<dbReference type="InterPro" id="IPR003961">
    <property type="entry name" value="FN3_dom"/>
</dbReference>
<gene>
    <name evidence="2" type="primary">Dwil\GK22000</name>
    <name evidence="2" type="ORF">Dwil_GK22000</name>
</gene>
<dbReference type="CDD" id="cd00063">
    <property type="entry name" value="FN3"/>
    <property type="match status" value="1"/>
</dbReference>
<evidence type="ECO:0000313" key="3">
    <source>
        <dbReference type="Proteomes" id="UP000007798"/>
    </source>
</evidence>
<reference evidence="2 3" key="1">
    <citation type="journal article" date="2007" name="Nature">
        <title>Evolution of genes and genomes on the Drosophila phylogeny.</title>
        <authorList>
            <consortium name="Drosophila 12 Genomes Consortium"/>
            <person name="Clark A.G."/>
            <person name="Eisen M.B."/>
            <person name="Smith D.R."/>
            <person name="Bergman C.M."/>
            <person name="Oliver B."/>
            <person name="Markow T.A."/>
            <person name="Kaufman T.C."/>
            <person name="Kellis M."/>
            <person name="Gelbart W."/>
            <person name="Iyer V.N."/>
            <person name="Pollard D.A."/>
            <person name="Sackton T.B."/>
            <person name="Larracuente A.M."/>
            <person name="Singh N.D."/>
            <person name="Abad J.P."/>
            <person name="Abt D.N."/>
            <person name="Adryan B."/>
            <person name="Aguade M."/>
            <person name="Akashi H."/>
            <person name="Anderson W.W."/>
            <person name="Aquadro C.F."/>
            <person name="Ardell D.H."/>
            <person name="Arguello R."/>
            <person name="Artieri C.G."/>
            <person name="Barbash D.A."/>
            <person name="Barker D."/>
            <person name="Barsanti P."/>
            <person name="Batterham P."/>
            <person name="Batzoglou S."/>
            <person name="Begun D."/>
            <person name="Bhutkar A."/>
            <person name="Blanco E."/>
            <person name="Bosak S.A."/>
            <person name="Bradley R.K."/>
            <person name="Brand A.D."/>
            <person name="Brent M.R."/>
            <person name="Brooks A.N."/>
            <person name="Brown R.H."/>
            <person name="Butlin R.K."/>
            <person name="Caggese C."/>
            <person name="Calvi B.R."/>
            <person name="Bernardo de Carvalho A."/>
            <person name="Caspi A."/>
            <person name="Castrezana S."/>
            <person name="Celniker S.E."/>
            <person name="Chang J.L."/>
            <person name="Chapple C."/>
            <person name="Chatterji S."/>
            <person name="Chinwalla A."/>
            <person name="Civetta A."/>
            <person name="Clifton S.W."/>
            <person name="Comeron J.M."/>
            <person name="Costello J.C."/>
            <person name="Coyne J.A."/>
            <person name="Daub J."/>
            <person name="David R.G."/>
            <person name="Delcher A.L."/>
            <person name="Delehaunty K."/>
            <person name="Do C.B."/>
            <person name="Ebling H."/>
            <person name="Edwards K."/>
            <person name="Eickbush T."/>
            <person name="Evans J.D."/>
            <person name="Filipski A."/>
            <person name="Findeiss S."/>
            <person name="Freyhult E."/>
            <person name="Fulton L."/>
            <person name="Fulton R."/>
            <person name="Garcia A.C."/>
            <person name="Gardiner A."/>
            <person name="Garfield D.A."/>
            <person name="Garvin B.E."/>
            <person name="Gibson G."/>
            <person name="Gilbert D."/>
            <person name="Gnerre S."/>
            <person name="Godfrey J."/>
            <person name="Good R."/>
            <person name="Gotea V."/>
            <person name="Gravely B."/>
            <person name="Greenberg A.J."/>
            <person name="Griffiths-Jones S."/>
            <person name="Gross S."/>
            <person name="Guigo R."/>
            <person name="Gustafson E.A."/>
            <person name="Haerty W."/>
            <person name="Hahn M.W."/>
            <person name="Halligan D.L."/>
            <person name="Halpern A.L."/>
            <person name="Halter G.M."/>
            <person name="Han M.V."/>
            <person name="Heger A."/>
            <person name="Hillier L."/>
            <person name="Hinrichs A.S."/>
            <person name="Holmes I."/>
            <person name="Hoskins R.A."/>
            <person name="Hubisz M.J."/>
            <person name="Hultmark D."/>
            <person name="Huntley M.A."/>
            <person name="Jaffe D.B."/>
            <person name="Jagadeeshan S."/>
            <person name="Jeck W.R."/>
            <person name="Johnson J."/>
            <person name="Jones C.D."/>
            <person name="Jordan W.C."/>
            <person name="Karpen G.H."/>
            <person name="Kataoka E."/>
            <person name="Keightley P.D."/>
            <person name="Kheradpour P."/>
            <person name="Kirkness E.F."/>
            <person name="Koerich L.B."/>
            <person name="Kristiansen K."/>
            <person name="Kudrna D."/>
            <person name="Kulathinal R.J."/>
            <person name="Kumar S."/>
            <person name="Kwok R."/>
            <person name="Lander E."/>
            <person name="Langley C.H."/>
            <person name="Lapoint R."/>
            <person name="Lazzaro B.P."/>
            <person name="Lee S.J."/>
            <person name="Levesque L."/>
            <person name="Li R."/>
            <person name="Lin C.F."/>
            <person name="Lin M.F."/>
            <person name="Lindblad-Toh K."/>
            <person name="Llopart A."/>
            <person name="Long M."/>
            <person name="Low L."/>
            <person name="Lozovsky E."/>
            <person name="Lu J."/>
            <person name="Luo M."/>
            <person name="Machado C.A."/>
            <person name="Makalowski W."/>
            <person name="Marzo M."/>
            <person name="Matsuda M."/>
            <person name="Matzkin L."/>
            <person name="McAllister B."/>
            <person name="McBride C.S."/>
            <person name="McKernan B."/>
            <person name="McKernan K."/>
            <person name="Mendez-Lago M."/>
            <person name="Minx P."/>
            <person name="Mollenhauer M.U."/>
            <person name="Montooth K."/>
            <person name="Mount S.M."/>
            <person name="Mu X."/>
            <person name="Myers E."/>
            <person name="Negre B."/>
            <person name="Newfeld S."/>
            <person name="Nielsen R."/>
            <person name="Noor M.A."/>
            <person name="O'Grady P."/>
            <person name="Pachter L."/>
            <person name="Papaceit M."/>
            <person name="Parisi M.J."/>
            <person name="Parisi M."/>
            <person name="Parts L."/>
            <person name="Pedersen J.S."/>
            <person name="Pesole G."/>
            <person name="Phillippy A.M."/>
            <person name="Ponting C.P."/>
            <person name="Pop M."/>
            <person name="Porcelli D."/>
            <person name="Powell J.R."/>
            <person name="Prohaska S."/>
            <person name="Pruitt K."/>
            <person name="Puig M."/>
            <person name="Quesneville H."/>
            <person name="Ram K.R."/>
            <person name="Rand D."/>
            <person name="Rasmussen M.D."/>
            <person name="Reed L.K."/>
            <person name="Reenan R."/>
            <person name="Reily A."/>
            <person name="Remington K.A."/>
            <person name="Rieger T.T."/>
            <person name="Ritchie M.G."/>
            <person name="Robin C."/>
            <person name="Rogers Y.H."/>
            <person name="Rohde C."/>
            <person name="Rozas J."/>
            <person name="Rubenfield M.J."/>
            <person name="Ruiz A."/>
            <person name="Russo S."/>
            <person name="Salzberg S.L."/>
            <person name="Sanchez-Gracia A."/>
            <person name="Saranga D.J."/>
            <person name="Sato H."/>
            <person name="Schaeffer S.W."/>
            <person name="Schatz M.C."/>
            <person name="Schlenke T."/>
            <person name="Schwartz R."/>
            <person name="Segarra C."/>
            <person name="Singh R.S."/>
            <person name="Sirot L."/>
            <person name="Sirota M."/>
            <person name="Sisneros N.B."/>
            <person name="Smith C.D."/>
            <person name="Smith T.F."/>
            <person name="Spieth J."/>
            <person name="Stage D.E."/>
            <person name="Stark A."/>
            <person name="Stephan W."/>
            <person name="Strausberg R.L."/>
            <person name="Strempel S."/>
            <person name="Sturgill D."/>
            <person name="Sutton G."/>
            <person name="Sutton G.G."/>
            <person name="Tao W."/>
            <person name="Teichmann S."/>
            <person name="Tobari Y.N."/>
            <person name="Tomimura Y."/>
            <person name="Tsolas J.M."/>
            <person name="Valente V.L."/>
            <person name="Venter E."/>
            <person name="Venter J.C."/>
            <person name="Vicario S."/>
            <person name="Vieira F.G."/>
            <person name="Vilella A.J."/>
            <person name="Villasante A."/>
            <person name="Walenz B."/>
            <person name="Wang J."/>
            <person name="Wasserman M."/>
            <person name="Watts T."/>
            <person name="Wilson D."/>
            <person name="Wilson R.K."/>
            <person name="Wing R.A."/>
            <person name="Wolfner M.F."/>
            <person name="Wong A."/>
            <person name="Wong G.K."/>
            <person name="Wu C.I."/>
            <person name="Wu G."/>
            <person name="Yamamoto D."/>
            <person name="Yang H.P."/>
            <person name="Yang S.P."/>
            <person name="Yorke J.A."/>
            <person name="Yoshida K."/>
            <person name="Zdobnov E."/>
            <person name="Zhang P."/>
            <person name="Zhang Y."/>
            <person name="Zimin A.V."/>
            <person name="Baldwin J."/>
            <person name="Abdouelleil A."/>
            <person name="Abdulkadir J."/>
            <person name="Abebe A."/>
            <person name="Abera B."/>
            <person name="Abreu J."/>
            <person name="Acer S.C."/>
            <person name="Aftuck L."/>
            <person name="Alexander A."/>
            <person name="An P."/>
            <person name="Anderson E."/>
            <person name="Anderson S."/>
            <person name="Arachi H."/>
            <person name="Azer M."/>
            <person name="Bachantsang P."/>
            <person name="Barry A."/>
            <person name="Bayul T."/>
            <person name="Berlin A."/>
            <person name="Bessette D."/>
            <person name="Bloom T."/>
            <person name="Blye J."/>
            <person name="Boguslavskiy L."/>
            <person name="Bonnet C."/>
            <person name="Boukhgalter B."/>
            <person name="Bourzgui I."/>
            <person name="Brown A."/>
            <person name="Cahill P."/>
            <person name="Channer S."/>
            <person name="Cheshatsang Y."/>
            <person name="Chuda L."/>
            <person name="Citroen M."/>
            <person name="Collymore A."/>
            <person name="Cooke P."/>
            <person name="Costello M."/>
            <person name="D'Aco K."/>
            <person name="Daza R."/>
            <person name="De Haan G."/>
            <person name="DeGray S."/>
            <person name="DeMaso C."/>
            <person name="Dhargay N."/>
            <person name="Dooley K."/>
            <person name="Dooley E."/>
            <person name="Doricent M."/>
            <person name="Dorje P."/>
            <person name="Dorjee K."/>
            <person name="Dupes A."/>
            <person name="Elong R."/>
            <person name="Falk J."/>
            <person name="Farina A."/>
            <person name="Faro S."/>
            <person name="Ferguson D."/>
            <person name="Fisher S."/>
            <person name="Foley C.D."/>
            <person name="Franke A."/>
            <person name="Friedrich D."/>
            <person name="Gadbois L."/>
            <person name="Gearin G."/>
            <person name="Gearin C.R."/>
            <person name="Giannoukos G."/>
            <person name="Goode T."/>
            <person name="Graham J."/>
            <person name="Grandbois E."/>
            <person name="Grewal S."/>
            <person name="Gyaltsen K."/>
            <person name="Hafez N."/>
            <person name="Hagos B."/>
            <person name="Hall J."/>
            <person name="Henson C."/>
            <person name="Hollinger A."/>
            <person name="Honan T."/>
            <person name="Huard M.D."/>
            <person name="Hughes L."/>
            <person name="Hurhula B."/>
            <person name="Husby M.E."/>
            <person name="Kamat A."/>
            <person name="Kanga B."/>
            <person name="Kashin S."/>
            <person name="Khazanovich D."/>
            <person name="Kisner P."/>
            <person name="Lance K."/>
            <person name="Lara M."/>
            <person name="Lee W."/>
            <person name="Lennon N."/>
            <person name="Letendre F."/>
            <person name="LeVine R."/>
            <person name="Lipovsky A."/>
            <person name="Liu X."/>
            <person name="Liu J."/>
            <person name="Liu S."/>
            <person name="Lokyitsang T."/>
            <person name="Lokyitsang Y."/>
            <person name="Lubonja R."/>
            <person name="Lui A."/>
            <person name="MacDonald P."/>
            <person name="Magnisalis V."/>
            <person name="Maru K."/>
            <person name="Matthews C."/>
            <person name="McCusker W."/>
            <person name="McDonough S."/>
            <person name="Mehta T."/>
            <person name="Meldrim J."/>
            <person name="Meneus L."/>
            <person name="Mihai O."/>
            <person name="Mihalev A."/>
            <person name="Mihova T."/>
            <person name="Mittelman R."/>
            <person name="Mlenga V."/>
            <person name="Montmayeur A."/>
            <person name="Mulrain L."/>
            <person name="Navidi A."/>
            <person name="Naylor J."/>
            <person name="Negash T."/>
            <person name="Nguyen T."/>
            <person name="Nguyen N."/>
            <person name="Nicol R."/>
            <person name="Norbu C."/>
            <person name="Norbu N."/>
            <person name="Novod N."/>
            <person name="O'Neill B."/>
            <person name="Osman S."/>
            <person name="Markiewicz E."/>
            <person name="Oyono O.L."/>
            <person name="Patti C."/>
            <person name="Phunkhang P."/>
            <person name="Pierre F."/>
            <person name="Priest M."/>
            <person name="Raghuraman S."/>
            <person name="Rege F."/>
            <person name="Reyes R."/>
            <person name="Rise C."/>
            <person name="Rogov P."/>
            <person name="Ross K."/>
            <person name="Ryan E."/>
            <person name="Settipalli S."/>
            <person name="Shea T."/>
            <person name="Sherpa N."/>
            <person name="Shi L."/>
            <person name="Shih D."/>
            <person name="Sparrow T."/>
            <person name="Spaulding J."/>
            <person name="Stalker J."/>
            <person name="Stange-Thomann N."/>
            <person name="Stavropoulos S."/>
            <person name="Stone C."/>
            <person name="Strader C."/>
            <person name="Tesfaye S."/>
            <person name="Thomson T."/>
            <person name="Thoulutsang Y."/>
            <person name="Thoulutsang D."/>
            <person name="Topham K."/>
            <person name="Topping I."/>
            <person name="Tsamla T."/>
            <person name="Vassiliev H."/>
            <person name="Vo A."/>
            <person name="Wangchuk T."/>
            <person name="Wangdi T."/>
            <person name="Weiand M."/>
            <person name="Wilkinson J."/>
            <person name="Wilson A."/>
            <person name="Yadav S."/>
            <person name="Young G."/>
            <person name="Yu Q."/>
            <person name="Zembek L."/>
            <person name="Zhong D."/>
            <person name="Zimmer A."/>
            <person name="Zwirko Z."/>
            <person name="Jaffe D.B."/>
            <person name="Alvarez P."/>
            <person name="Brockman W."/>
            <person name="Butler J."/>
            <person name="Chin C."/>
            <person name="Gnerre S."/>
            <person name="Grabherr M."/>
            <person name="Kleber M."/>
            <person name="Mauceli E."/>
            <person name="MacCallum I."/>
        </authorList>
    </citation>
    <scope>NUCLEOTIDE SEQUENCE [LARGE SCALE GENOMIC DNA]</scope>
    <source>
        <strain evidence="3">Tucson 14030-0811.24</strain>
    </source>
</reference>
<name>B4MR51_DROWI</name>
<dbReference type="eggNOG" id="ENOG502TB93">
    <property type="taxonomic scope" value="Eukaryota"/>
</dbReference>
<dbReference type="KEGG" id="dwi:6640089"/>
<dbReference type="AlphaFoldDB" id="B4MR51"/>
<dbReference type="SUPFAM" id="SSF49265">
    <property type="entry name" value="Fibronectin type III"/>
    <property type="match status" value="1"/>
</dbReference>
<sequence length="385" mass="44043">MSKRVSIVLPDELEIKSSEEFRRSLEKKTEKRIVLPDLPPPKMLVNERPEGSTQAASRRITKHPRSNKLPTHIGPETTATQEENRMKSSPRDSRTLRPKFASSLMPTFTLVSSDEPDSRKNSSVESNPMSDVTEPPNTPSDCAKFDKNCDCCHCSHMRQAEKQAEYLKSPEGQRRQQMKLMAKSFFMDLCAMSQMRKQILNEMHGTKQKHPSSRVSYPVSLTKASILDSNSLAIKWFVHDHSDIDYYAIYVDNKLAKRVYNVKSKGTILIDLNPHQMLHLRIKAVPHKGRGSNADPMDKMVKELCAGKMDNLRNGEYCCHCDNPTKATKAFYKKNNCKSLIDFWHDSEFLYMPNCRCRGTADCQCFMAECEAEVWQPEQPPECLC</sequence>
<evidence type="ECO:0000313" key="2">
    <source>
        <dbReference type="EMBL" id="EDW74590.1"/>
    </source>
</evidence>
<dbReference type="OrthoDB" id="7883480at2759"/>
<dbReference type="HOGENOM" id="CLU_718190_0_0_1"/>
<dbReference type="SMR" id="B4MR51"/>
<organism evidence="3">
    <name type="scientific">Drosophila willistoni</name>
    <name type="common">Fruit fly</name>
    <dbReference type="NCBI Taxonomy" id="7260"/>
    <lineage>
        <taxon>Eukaryota</taxon>
        <taxon>Metazoa</taxon>
        <taxon>Ecdysozoa</taxon>
        <taxon>Arthropoda</taxon>
        <taxon>Hexapoda</taxon>
        <taxon>Insecta</taxon>
        <taxon>Pterygota</taxon>
        <taxon>Neoptera</taxon>
        <taxon>Endopterygota</taxon>
        <taxon>Diptera</taxon>
        <taxon>Brachycera</taxon>
        <taxon>Muscomorpha</taxon>
        <taxon>Ephydroidea</taxon>
        <taxon>Drosophilidae</taxon>
        <taxon>Drosophila</taxon>
        <taxon>Sophophora</taxon>
    </lineage>
</organism>
<feature type="compositionally biased region" description="Basic and acidic residues" evidence="1">
    <location>
        <begin position="24"/>
        <end position="34"/>
    </location>
</feature>
<proteinExistence type="predicted"/>
<dbReference type="InParanoid" id="B4MR51"/>
<feature type="region of interest" description="Disordered" evidence="1">
    <location>
        <begin position="24"/>
        <end position="138"/>
    </location>
</feature>
<accession>B4MR51</accession>
<feature type="compositionally biased region" description="Basic and acidic residues" evidence="1">
    <location>
        <begin position="82"/>
        <end position="95"/>
    </location>
</feature>